<gene>
    <name evidence="8" type="ORF">PCOR1329_LOCUS54956</name>
</gene>
<dbReference type="Gene3D" id="3.40.50.620">
    <property type="entry name" value="HUPs"/>
    <property type="match status" value="1"/>
</dbReference>
<evidence type="ECO:0000256" key="2">
    <source>
        <dbReference type="ARBA" id="ARBA00022598"/>
    </source>
</evidence>
<dbReference type="PANTHER" id="PTHR45794">
    <property type="entry name" value="LEUCYL-TRNA SYNTHETASE"/>
    <property type="match status" value="1"/>
</dbReference>
<evidence type="ECO:0000256" key="5">
    <source>
        <dbReference type="ARBA" id="ARBA00022917"/>
    </source>
</evidence>
<keyword evidence="5" id="KW-0648">Protein biosynthesis</keyword>
<sequence length="257" mass="29119">MRPCGRTGDASLWPRAFYCNGFVMVDSEKMSKSKGNFLTLKDYAIDTYSADAVRITCADSGDGLSGYANFSRDNCGKTILRLNALQGWATEMVSRLPSLRSGDKNFIDNIVSNKIKSMVEEAYTAYEGMVYSDALRAIFYDIDNLRSQYSILTNDDVHAEVIREFLEAQMIALSPIAPHFCEHAWQKILGKTTLVVQERWPRSDIDSVLLQQYDLIQGILRGFRLELDKVTIALHRSVYLSVSYNMMCRPFCLPLCL</sequence>
<dbReference type="Pfam" id="PF08264">
    <property type="entry name" value="Anticodon_1"/>
    <property type="match status" value="1"/>
</dbReference>
<protein>
    <recommendedName>
        <fullName evidence="7">Methionyl/Valyl/Leucyl/Isoleucyl-tRNA synthetase anticodon-binding domain-containing protein</fullName>
    </recommendedName>
</protein>
<evidence type="ECO:0000256" key="4">
    <source>
        <dbReference type="ARBA" id="ARBA00022840"/>
    </source>
</evidence>
<keyword evidence="4" id="KW-0067">ATP-binding</keyword>
<organism evidence="8 9">
    <name type="scientific">Prorocentrum cordatum</name>
    <dbReference type="NCBI Taxonomy" id="2364126"/>
    <lineage>
        <taxon>Eukaryota</taxon>
        <taxon>Sar</taxon>
        <taxon>Alveolata</taxon>
        <taxon>Dinophyceae</taxon>
        <taxon>Prorocentrales</taxon>
        <taxon>Prorocentraceae</taxon>
        <taxon>Prorocentrum</taxon>
    </lineage>
</organism>
<reference evidence="8" key="1">
    <citation type="submission" date="2023-10" db="EMBL/GenBank/DDBJ databases">
        <authorList>
            <person name="Chen Y."/>
            <person name="Shah S."/>
            <person name="Dougan E. K."/>
            <person name="Thang M."/>
            <person name="Chan C."/>
        </authorList>
    </citation>
    <scope>NUCLEOTIDE SEQUENCE [LARGE SCALE GENOMIC DNA]</scope>
</reference>
<feature type="domain" description="Methionyl/Valyl/Leucyl/Isoleucyl-tRNA synthetase anticodon-binding" evidence="7">
    <location>
        <begin position="109"/>
        <end position="224"/>
    </location>
</feature>
<dbReference type="SUPFAM" id="SSF47323">
    <property type="entry name" value="Anticodon-binding domain of a subclass of class I aminoacyl-tRNA synthetases"/>
    <property type="match status" value="1"/>
</dbReference>
<proteinExistence type="inferred from homology"/>
<evidence type="ECO:0000256" key="6">
    <source>
        <dbReference type="ARBA" id="ARBA00023146"/>
    </source>
</evidence>
<dbReference type="Gene3D" id="1.10.730.10">
    <property type="entry name" value="Isoleucyl-tRNA Synthetase, Domain 1"/>
    <property type="match status" value="1"/>
</dbReference>
<keyword evidence="6" id="KW-0030">Aminoacyl-tRNA synthetase</keyword>
<dbReference type="InterPro" id="IPR004493">
    <property type="entry name" value="Leu-tRNA-synth_Ia_arc/euk"/>
</dbReference>
<name>A0ABN9V6M7_9DINO</name>
<dbReference type="SUPFAM" id="SSF52374">
    <property type="entry name" value="Nucleotidylyl transferase"/>
    <property type="match status" value="1"/>
</dbReference>
<evidence type="ECO:0000256" key="1">
    <source>
        <dbReference type="ARBA" id="ARBA00005594"/>
    </source>
</evidence>
<keyword evidence="9" id="KW-1185">Reference proteome</keyword>
<dbReference type="InterPro" id="IPR013155">
    <property type="entry name" value="M/V/L/I-tRNA-synth_anticd-bd"/>
</dbReference>
<evidence type="ECO:0000259" key="7">
    <source>
        <dbReference type="Pfam" id="PF08264"/>
    </source>
</evidence>
<comment type="similarity">
    <text evidence="1">Belongs to the class-I aminoacyl-tRNA synthetase family.</text>
</comment>
<dbReference type="Proteomes" id="UP001189429">
    <property type="component" value="Unassembled WGS sequence"/>
</dbReference>
<dbReference type="PANTHER" id="PTHR45794:SF1">
    <property type="entry name" value="LEUCINE--TRNA LIGASE, CYTOPLASMIC"/>
    <property type="match status" value="1"/>
</dbReference>
<accession>A0ABN9V6M7</accession>
<comment type="caution">
    <text evidence="8">The sequence shown here is derived from an EMBL/GenBank/DDBJ whole genome shotgun (WGS) entry which is preliminary data.</text>
</comment>
<dbReference type="InterPro" id="IPR014729">
    <property type="entry name" value="Rossmann-like_a/b/a_fold"/>
</dbReference>
<evidence type="ECO:0000313" key="8">
    <source>
        <dbReference type="EMBL" id="CAK0868217.1"/>
    </source>
</evidence>
<keyword evidence="3" id="KW-0547">Nucleotide-binding</keyword>
<dbReference type="EMBL" id="CAUYUJ010016726">
    <property type="protein sequence ID" value="CAK0868217.1"/>
    <property type="molecule type" value="Genomic_DNA"/>
</dbReference>
<evidence type="ECO:0000313" key="9">
    <source>
        <dbReference type="Proteomes" id="UP001189429"/>
    </source>
</evidence>
<dbReference type="InterPro" id="IPR009080">
    <property type="entry name" value="tRNAsynth_Ia_anticodon-bd"/>
</dbReference>
<keyword evidence="2" id="KW-0436">Ligase</keyword>
<evidence type="ECO:0000256" key="3">
    <source>
        <dbReference type="ARBA" id="ARBA00022741"/>
    </source>
</evidence>